<evidence type="ECO:0000259" key="2">
    <source>
        <dbReference type="Pfam" id="PF05922"/>
    </source>
</evidence>
<dbReference type="PANTHER" id="PTHR48222">
    <property type="entry name" value="PROTEINASE INHIBITOR, PROPEPTIDE"/>
    <property type="match status" value="1"/>
</dbReference>
<dbReference type="AlphaFoldDB" id="A0A2U1NQH2"/>
<feature type="domain" description="Inhibitor I9" evidence="2">
    <location>
        <begin position="29"/>
        <end position="107"/>
    </location>
</feature>
<reference evidence="3 4" key="1">
    <citation type="journal article" date="2018" name="Mol. Plant">
        <title>The genome of Artemisia annua provides insight into the evolution of Asteraceae family and artemisinin biosynthesis.</title>
        <authorList>
            <person name="Shen Q."/>
            <person name="Zhang L."/>
            <person name="Liao Z."/>
            <person name="Wang S."/>
            <person name="Yan T."/>
            <person name="Shi P."/>
            <person name="Liu M."/>
            <person name="Fu X."/>
            <person name="Pan Q."/>
            <person name="Wang Y."/>
            <person name="Lv Z."/>
            <person name="Lu X."/>
            <person name="Zhang F."/>
            <person name="Jiang W."/>
            <person name="Ma Y."/>
            <person name="Chen M."/>
            <person name="Hao X."/>
            <person name="Li L."/>
            <person name="Tang Y."/>
            <person name="Lv G."/>
            <person name="Zhou Y."/>
            <person name="Sun X."/>
            <person name="Brodelius P.E."/>
            <person name="Rose J.K.C."/>
            <person name="Tang K."/>
        </authorList>
    </citation>
    <scope>NUCLEOTIDE SEQUENCE [LARGE SCALE GENOMIC DNA]</scope>
    <source>
        <strain evidence="4">cv. Huhao1</strain>
        <tissue evidence="3">Leaf</tissue>
    </source>
</reference>
<dbReference type="InterPro" id="IPR037045">
    <property type="entry name" value="S8pro/Inhibitor_I9_sf"/>
</dbReference>
<feature type="signal peptide" evidence="1">
    <location>
        <begin position="1"/>
        <end position="21"/>
    </location>
</feature>
<dbReference type="PANTHER" id="PTHR48222:SF4">
    <property type="entry name" value="PROTEINASE INHIBITOR, PROPEPTIDE"/>
    <property type="match status" value="1"/>
</dbReference>
<feature type="chain" id="PRO_5015774037" evidence="1">
    <location>
        <begin position="22"/>
        <end position="129"/>
    </location>
</feature>
<name>A0A2U1NQH2_ARTAN</name>
<evidence type="ECO:0000313" key="3">
    <source>
        <dbReference type="EMBL" id="PWA75759.1"/>
    </source>
</evidence>
<dbReference type="OrthoDB" id="206201at2759"/>
<dbReference type="FunFam" id="3.30.70.80:FF:000003">
    <property type="entry name" value="Subtilisin-like protease SBT1.9"/>
    <property type="match status" value="1"/>
</dbReference>
<dbReference type="Pfam" id="PF05922">
    <property type="entry name" value="Inhibitor_I9"/>
    <property type="match status" value="1"/>
</dbReference>
<dbReference type="EMBL" id="PKPP01002359">
    <property type="protein sequence ID" value="PWA75759.1"/>
    <property type="molecule type" value="Genomic_DNA"/>
</dbReference>
<gene>
    <name evidence="3" type="ORF">CTI12_AA057710</name>
</gene>
<comment type="caution">
    <text evidence="3">The sequence shown here is derived from an EMBL/GenBank/DDBJ whole genome shotgun (WGS) entry which is preliminary data.</text>
</comment>
<dbReference type="Proteomes" id="UP000245207">
    <property type="component" value="Unassembled WGS sequence"/>
</dbReference>
<evidence type="ECO:0000256" key="1">
    <source>
        <dbReference type="SAM" id="SignalP"/>
    </source>
</evidence>
<keyword evidence="4" id="KW-1185">Reference proteome</keyword>
<evidence type="ECO:0000313" key="4">
    <source>
        <dbReference type="Proteomes" id="UP000245207"/>
    </source>
</evidence>
<dbReference type="Gene3D" id="3.30.70.80">
    <property type="entry name" value="Peptidase S8 propeptide/proteinase inhibitor I9"/>
    <property type="match status" value="1"/>
</dbReference>
<protein>
    <submittedName>
        <fullName evidence="3">Subtilase family protein</fullName>
    </submittedName>
</protein>
<dbReference type="InterPro" id="IPR010259">
    <property type="entry name" value="S8pro/Inhibitor_I9"/>
</dbReference>
<dbReference type="SUPFAM" id="SSF54897">
    <property type="entry name" value="Protease propeptides/inhibitors"/>
    <property type="match status" value="1"/>
</dbReference>
<organism evidence="3 4">
    <name type="scientific">Artemisia annua</name>
    <name type="common">Sweet wormwood</name>
    <dbReference type="NCBI Taxonomy" id="35608"/>
    <lineage>
        <taxon>Eukaryota</taxon>
        <taxon>Viridiplantae</taxon>
        <taxon>Streptophyta</taxon>
        <taxon>Embryophyta</taxon>
        <taxon>Tracheophyta</taxon>
        <taxon>Spermatophyta</taxon>
        <taxon>Magnoliopsida</taxon>
        <taxon>eudicotyledons</taxon>
        <taxon>Gunneridae</taxon>
        <taxon>Pentapetalae</taxon>
        <taxon>asterids</taxon>
        <taxon>campanulids</taxon>
        <taxon>Asterales</taxon>
        <taxon>Asteraceae</taxon>
        <taxon>Asteroideae</taxon>
        <taxon>Anthemideae</taxon>
        <taxon>Artemisiinae</taxon>
        <taxon>Artemisia</taxon>
    </lineage>
</organism>
<proteinExistence type="predicted"/>
<sequence length="129" mass="14157">MTNITICLFLFLIILVSSSTAATQEESKTYIVHVQHDAKPSIYPTHTHWYHSLATSSPSSNKPTIIHTYDTVFHGFSAKLTSLEASAFQSSSPAILSLIPEQVRRVHTTRSPEFLGLKTSDTSGLPKGV</sequence>
<dbReference type="STRING" id="35608.A0A2U1NQH2"/>
<keyword evidence="1" id="KW-0732">Signal</keyword>
<accession>A0A2U1NQH2</accession>